<accession>A0A0F9JPR4</accession>
<proteinExistence type="predicted"/>
<dbReference type="EMBL" id="LAZR01009590">
    <property type="protein sequence ID" value="KKM71693.1"/>
    <property type="molecule type" value="Genomic_DNA"/>
</dbReference>
<protein>
    <submittedName>
        <fullName evidence="1">Uncharacterized protein</fullName>
    </submittedName>
</protein>
<gene>
    <name evidence="1" type="ORF">LCGC14_1427990</name>
</gene>
<organism evidence="1">
    <name type="scientific">marine sediment metagenome</name>
    <dbReference type="NCBI Taxonomy" id="412755"/>
    <lineage>
        <taxon>unclassified sequences</taxon>
        <taxon>metagenomes</taxon>
        <taxon>ecological metagenomes</taxon>
    </lineage>
</organism>
<evidence type="ECO:0000313" key="1">
    <source>
        <dbReference type="EMBL" id="KKM71693.1"/>
    </source>
</evidence>
<feature type="non-terminal residue" evidence="1">
    <location>
        <position position="1"/>
    </location>
</feature>
<reference evidence="1" key="1">
    <citation type="journal article" date="2015" name="Nature">
        <title>Complex archaea that bridge the gap between prokaryotes and eukaryotes.</title>
        <authorList>
            <person name="Spang A."/>
            <person name="Saw J.H."/>
            <person name="Jorgensen S.L."/>
            <person name="Zaremba-Niedzwiedzka K."/>
            <person name="Martijn J."/>
            <person name="Lind A.E."/>
            <person name="van Eijk R."/>
            <person name="Schleper C."/>
            <person name="Guy L."/>
            <person name="Ettema T.J."/>
        </authorList>
    </citation>
    <scope>NUCLEOTIDE SEQUENCE</scope>
</reference>
<dbReference type="AlphaFoldDB" id="A0A0F9JPR4"/>
<name>A0A0F9JPR4_9ZZZZ</name>
<sequence length="45" mass="5376">SLGRMRVMRPTDQGVYPVTIRTKWRALTNKVKQEEVRDAYRRLIS</sequence>
<comment type="caution">
    <text evidence="1">The sequence shown here is derived from an EMBL/GenBank/DDBJ whole genome shotgun (WGS) entry which is preliminary data.</text>
</comment>